<evidence type="ECO:0000313" key="1">
    <source>
        <dbReference type="EMBL" id="CBI07976.1"/>
    </source>
</evidence>
<sequence length="34" mass="3943">MGEHGRTWTRLAGWVKEVTSGAYREWMEANYGGR</sequence>
<comment type="caution">
    <text evidence="1">The sequence shown here is derived from an EMBL/GenBank/DDBJ whole genome shotgun (WGS) entry which is preliminary data.</text>
</comment>
<dbReference type="EMBL" id="CABQ01000166">
    <property type="protein sequence ID" value="CBI07976.1"/>
    <property type="molecule type" value="Genomic_DNA"/>
</dbReference>
<reference evidence="1" key="1">
    <citation type="submission" date="2009-10" db="EMBL/GenBank/DDBJ databases">
        <title>Diversity of trophic interactions inside an arsenic-rich microbial ecosystem.</title>
        <authorList>
            <person name="Bertin P.N."/>
            <person name="Heinrich-Salmeron A."/>
            <person name="Pelletier E."/>
            <person name="Goulhen-Chollet F."/>
            <person name="Arsene-Ploetze F."/>
            <person name="Gallien S."/>
            <person name="Calteau A."/>
            <person name="Vallenet D."/>
            <person name="Casiot C."/>
            <person name="Chane-Woon-Ming B."/>
            <person name="Giloteaux L."/>
            <person name="Barakat M."/>
            <person name="Bonnefoy V."/>
            <person name="Bruneel O."/>
            <person name="Chandler M."/>
            <person name="Cleiss J."/>
            <person name="Duran R."/>
            <person name="Elbaz-Poulichet F."/>
            <person name="Fonknechten N."/>
            <person name="Lauga B."/>
            <person name="Mornico D."/>
            <person name="Ortet P."/>
            <person name="Schaeffer C."/>
            <person name="Siguier P."/>
            <person name="Alexander Thil Smith A."/>
            <person name="Van Dorsselaer A."/>
            <person name="Weissenbach J."/>
            <person name="Medigue C."/>
            <person name="Le Paslier D."/>
        </authorList>
    </citation>
    <scope>NUCLEOTIDE SEQUENCE</scope>
</reference>
<accession>E6QL56</accession>
<organism evidence="1">
    <name type="scientific">mine drainage metagenome</name>
    <dbReference type="NCBI Taxonomy" id="410659"/>
    <lineage>
        <taxon>unclassified sequences</taxon>
        <taxon>metagenomes</taxon>
        <taxon>ecological metagenomes</taxon>
    </lineage>
</organism>
<proteinExistence type="predicted"/>
<dbReference type="AlphaFoldDB" id="E6QL56"/>
<protein>
    <submittedName>
        <fullName evidence="1">Uncharacterized protein</fullName>
    </submittedName>
</protein>
<name>E6QL56_9ZZZZ</name>
<gene>
    <name evidence="1" type="ORF">CARN6_1391</name>
</gene>